<gene>
    <name evidence="1" type="ORF">BDV30DRAFT_221979</name>
</gene>
<sequence length="119" mass="13726">MTTLMLRTRRERKLNILNQNPTLMTTGVALLPSNSRQLSMLTQFEFTIELVVDFDIDCKLLNRQNIFLVFGWGPVDSLGEILVHQNDQSKLGGTHLLVLDHVFSREIWDEKISPKRCSK</sequence>
<accession>A0A5N6IJN4</accession>
<evidence type="ECO:0000313" key="2">
    <source>
        <dbReference type="Proteomes" id="UP000326289"/>
    </source>
</evidence>
<dbReference type="EMBL" id="ML732985">
    <property type="protein sequence ID" value="KAB8266394.1"/>
    <property type="molecule type" value="Genomic_DNA"/>
</dbReference>
<name>A0A5N6IJN4_9EURO</name>
<organism evidence="1 2">
    <name type="scientific">Aspergillus minisclerotigenes</name>
    <dbReference type="NCBI Taxonomy" id="656917"/>
    <lineage>
        <taxon>Eukaryota</taxon>
        <taxon>Fungi</taxon>
        <taxon>Dikarya</taxon>
        <taxon>Ascomycota</taxon>
        <taxon>Pezizomycotina</taxon>
        <taxon>Eurotiomycetes</taxon>
        <taxon>Eurotiomycetidae</taxon>
        <taxon>Eurotiales</taxon>
        <taxon>Aspergillaceae</taxon>
        <taxon>Aspergillus</taxon>
        <taxon>Aspergillus subgen. Circumdati</taxon>
    </lineage>
</organism>
<dbReference type="AlphaFoldDB" id="A0A5N6IJN4"/>
<evidence type="ECO:0000313" key="1">
    <source>
        <dbReference type="EMBL" id="KAB8266394.1"/>
    </source>
</evidence>
<dbReference type="Proteomes" id="UP000326289">
    <property type="component" value="Unassembled WGS sequence"/>
</dbReference>
<keyword evidence="2" id="KW-1185">Reference proteome</keyword>
<proteinExistence type="predicted"/>
<reference evidence="1 2" key="1">
    <citation type="submission" date="2019-04" db="EMBL/GenBank/DDBJ databases">
        <title>Fungal friends and foes A comparative genomics study of 23 Aspergillus species from section Flavi.</title>
        <authorList>
            <consortium name="DOE Joint Genome Institute"/>
            <person name="Kjaerbolling I."/>
            <person name="Vesth T.C."/>
            <person name="Frisvad J.C."/>
            <person name="Nybo J.L."/>
            <person name="Theobald S."/>
            <person name="Kildgaard S."/>
            <person name="Petersen T.I."/>
            <person name="Kuo A."/>
            <person name="Sato A."/>
            <person name="Lyhne E.K."/>
            <person name="Kogle M.E."/>
            <person name="Wiebenga A."/>
            <person name="Kun R.S."/>
            <person name="Lubbers R.J."/>
            <person name="Makela M.R."/>
            <person name="Barry K."/>
            <person name="Chovatia M."/>
            <person name="Clum A."/>
            <person name="Daum C."/>
            <person name="Haridas S."/>
            <person name="He G."/>
            <person name="LaButti K."/>
            <person name="Lipzen A."/>
            <person name="Mondo S."/>
            <person name="Pangilinan J."/>
            <person name="Riley R."/>
            <person name="Salamov A."/>
            <person name="Simmons B.A."/>
            <person name="Magnuson J.K."/>
            <person name="Henrissat B."/>
            <person name="Mortensen U.H."/>
            <person name="Larsen T.O."/>
            <person name="De vries R.P."/>
            <person name="Grigoriev I.V."/>
            <person name="Machida M."/>
            <person name="Baker S.E."/>
            <person name="Andersen M.R."/>
        </authorList>
    </citation>
    <scope>NUCLEOTIDE SEQUENCE [LARGE SCALE GENOMIC DNA]</scope>
    <source>
        <strain evidence="1 2">CBS 117635</strain>
    </source>
</reference>
<protein>
    <submittedName>
        <fullName evidence="1">Uncharacterized protein</fullName>
    </submittedName>
</protein>